<dbReference type="AlphaFoldDB" id="F5YD63"/>
<organism evidence="4 5">
    <name type="scientific">Leadbettera azotonutricia (strain ATCC BAA-888 / DSM 13862 / ZAS-9)</name>
    <name type="common">Treponema azotonutricium</name>
    <dbReference type="NCBI Taxonomy" id="545695"/>
    <lineage>
        <taxon>Bacteria</taxon>
        <taxon>Pseudomonadati</taxon>
        <taxon>Spirochaetota</taxon>
        <taxon>Spirochaetia</taxon>
        <taxon>Spirochaetales</taxon>
        <taxon>Breznakiellaceae</taxon>
        <taxon>Leadbettera</taxon>
    </lineage>
</organism>
<keyword evidence="1" id="KW-0812">Transmembrane</keyword>
<gene>
    <name evidence="4" type="ordered locus">TREAZ_2750</name>
</gene>
<dbReference type="eggNOG" id="COG3225">
    <property type="taxonomic scope" value="Bacteria"/>
</dbReference>
<keyword evidence="1" id="KW-1133">Transmembrane helix</keyword>
<dbReference type="Proteomes" id="UP000009222">
    <property type="component" value="Chromosome"/>
</dbReference>
<dbReference type="SUPFAM" id="SSF52317">
    <property type="entry name" value="Class I glutamine amidotransferase-like"/>
    <property type="match status" value="1"/>
</dbReference>
<keyword evidence="1" id="KW-0472">Membrane</keyword>
<evidence type="ECO:0000313" key="5">
    <source>
        <dbReference type="Proteomes" id="UP000009222"/>
    </source>
</evidence>
<dbReference type="KEGG" id="taz:TREAZ_2750"/>
<dbReference type="OrthoDB" id="9766228at2"/>
<dbReference type="Pfam" id="PF09822">
    <property type="entry name" value="ABC_transp_aux"/>
    <property type="match status" value="1"/>
</dbReference>
<dbReference type="Pfam" id="PF23357">
    <property type="entry name" value="DUF7088"/>
    <property type="match status" value="1"/>
</dbReference>
<keyword evidence="5" id="KW-1185">Reference proteome</keyword>
<reference evidence="5" key="1">
    <citation type="submission" date="2009-12" db="EMBL/GenBank/DDBJ databases">
        <title>Complete sequence of Treponema azotonutricium strain ZAS-9.</title>
        <authorList>
            <person name="Tetu S.G."/>
            <person name="Matson E."/>
            <person name="Ren Q."/>
            <person name="Seshadri R."/>
            <person name="Elbourne L."/>
            <person name="Hassan K.A."/>
            <person name="Durkin A."/>
            <person name="Radune D."/>
            <person name="Mohamoud Y."/>
            <person name="Shay R."/>
            <person name="Jin S."/>
            <person name="Zhang X."/>
            <person name="Lucey K."/>
            <person name="Ballor N.R."/>
            <person name="Ottesen E."/>
            <person name="Rosenthal R."/>
            <person name="Allen A."/>
            <person name="Leadbetter J.R."/>
            <person name="Paulsen I.T."/>
        </authorList>
    </citation>
    <scope>NUCLEOTIDE SEQUENCE [LARGE SCALE GENOMIC DNA]</scope>
    <source>
        <strain evidence="5">ATCC BAA-888 / DSM 13862 / ZAS-9</strain>
    </source>
</reference>
<accession>F5YD63</accession>
<protein>
    <submittedName>
        <fullName evidence="4">Uncharacterized protein</fullName>
    </submittedName>
</protein>
<dbReference type="InterPro" id="IPR019196">
    <property type="entry name" value="ABC_transp_unknown"/>
</dbReference>
<dbReference type="HOGENOM" id="CLU_018716_2_0_12"/>
<sequence length="483" mass="53727">MKEIKGFKYLRDSFRTKQVKYGGYAALITLAVIAGLILVNLIIAQFTPQIDLTYSKLFSLSEQSIQVLDKVNSPVNIYGLWRPGEDNSEVTEVVDLYIGRNKNIHFQVMDPDKNPGFLVKYDKDKQGIARGSVIVEGAKGFRVIPPQDMYDVSTNNQTGRQSITGVAVERRFTSALLFAGTGETPVLYEITGHEERALSQLGMKETVERENFSLKSINLVQSSIPPDASGLILNAPRADISRGEADKILAFLENGGRLLILADYRIRELPILNETLSSYGLRLDYGVVQENDTAHTAGAPYVMIPEMAEHDITKPLSQRSSLIVLPFPMGISELPAKRRSVGLSPLLSSSQNSWLRTDLEETANIRVGSDIKGPITIAMTVMDPQYIQGNEKQARIVVIAAASLLEPISSYQQIPGNLDFFMNSLTWLEDRPEALAVRSKSLYLLPLRLNGLQMIIFSVVFVLLIPLAFFITGLVTWLKRRHL</sequence>
<feature type="domain" description="DUF7088" evidence="3">
    <location>
        <begin position="55"/>
        <end position="136"/>
    </location>
</feature>
<dbReference type="InParanoid" id="F5YD63"/>
<evidence type="ECO:0000256" key="1">
    <source>
        <dbReference type="SAM" id="Phobius"/>
    </source>
</evidence>
<feature type="transmembrane region" description="Helical" evidence="1">
    <location>
        <begin position="454"/>
        <end position="478"/>
    </location>
</feature>
<evidence type="ECO:0000259" key="3">
    <source>
        <dbReference type="Pfam" id="PF23357"/>
    </source>
</evidence>
<dbReference type="RefSeq" id="WP_015712784.1">
    <property type="nucleotide sequence ID" value="NC_015577.1"/>
</dbReference>
<dbReference type="InterPro" id="IPR055396">
    <property type="entry name" value="DUF7088"/>
</dbReference>
<dbReference type="InterPro" id="IPR029062">
    <property type="entry name" value="Class_I_gatase-like"/>
</dbReference>
<reference evidence="4 5" key="2">
    <citation type="journal article" date="2011" name="ISME J.">
        <title>RNA-seq reveals cooperative metabolic interactions between two termite-gut spirochete species in co-culture.</title>
        <authorList>
            <person name="Rosenthal A.Z."/>
            <person name="Matson E.G."/>
            <person name="Eldar A."/>
            <person name="Leadbetter J.R."/>
        </authorList>
    </citation>
    <scope>NUCLEOTIDE SEQUENCE [LARGE SCALE GENOMIC DNA]</scope>
    <source>
        <strain evidence="5">ATCC BAA-888 / DSM 13862 / ZAS-9</strain>
    </source>
</reference>
<feature type="transmembrane region" description="Helical" evidence="1">
    <location>
        <begin position="21"/>
        <end position="43"/>
    </location>
</feature>
<name>F5YD63_LEAAZ</name>
<feature type="domain" description="ABC-type uncharacterised transport system" evidence="2">
    <location>
        <begin position="190"/>
        <end position="360"/>
    </location>
</feature>
<dbReference type="STRING" id="545695.TREAZ_2750"/>
<dbReference type="EMBL" id="CP001841">
    <property type="protein sequence ID" value="AEF81262.1"/>
    <property type="molecule type" value="Genomic_DNA"/>
</dbReference>
<evidence type="ECO:0000313" key="4">
    <source>
        <dbReference type="EMBL" id="AEF81262.1"/>
    </source>
</evidence>
<proteinExistence type="predicted"/>
<evidence type="ECO:0000259" key="2">
    <source>
        <dbReference type="Pfam" id="PF09822"/>
    </source>
</evidence>